<dbReference type="GeneID" id="20237466"/>
<evidence type="ECO:0000313" key="2">
    <source>
        <dbReference type="EMBL" id="ESP00475.1"/>
    </source>
</evidence>
<reference evidence="2 3" key="1">
    <citation type="journal article" date="2013" name="Nature">
        <title>Insights into bilaterian evolution from three spiralian genomes.</title>
        <authorList>
            <person name="Simakov O."/>
            <person name="Marletaz F."/>
            <person name="Cho S.J."/>
            <person name="Edsinger-Gonzales E."/>
            <person name="Havlak P."/>
            <person name="Hellsten U."/>
            <person name="Kuo D.H."/>
            <person name="Larsson T."/>
            <person name="Lv J."/>
            <person name="Arendt D."/>
            <person name="Savage R."/>
            <person name="Osoegawa K."/>
            <person name="de Jong P."/>
            <person name="Grimwood J."/>
            <person name="Chapman J.A."/>
            <person name="Shapiro H."/>
            <person name="Aerts A."/>
            <person name="Otillar R.P."/>
            <person name="Terry A.Y."/>
            <person name="Boore J.L."/>
            <person name="Grigoriev I.V."/>
            <person name="Lindberg D.R."/>
            <person name="Seaver E.C."/>
            <person name="Weisblat D.A."/>
            <person name="Putnam N.H."/>
            <person name="Rokhsar D.S."/>
        </authorList>
    </citation>
    <scope>NUCLEOTIDE SEQUENCE [LARGE SCALE GENOMIC DNA]</scope>
</reference>
<evidence type="ECO:0000256" key="1">
    <source>
        <dbReference type="SAM" id="SignalP"/>
    </source>
</evidence>
<accession>V4CES9</accession>
<dbReference type="AlphaFoldDB" id="V4CES9"/>
<name>V4CES9_LOTGI</name>
<protein>
    <submittedName>
        <fullName evidence="2">Uncharacterized protein</fullName>
    </submittedName>
</protein>
<dbReference type="EMBL" id="KB200701">
    <property type="protein sequence ID" value="ESP00475.1"/>
    <property type="molecule type" value="Genomic_DNA"/>
</dbReference>
<keyword evidence="3" id="KW-1185">Reference proteome</keyword>
<proteinExistence type="predicted"/>
<sequence>MQLVLILVAVVLVVNVEGWKWTPRIPRFPLPRFPIPRFPIPRIPSIPRTPWGKRNARQADDDAAFNAAAKDDVLSNDEIKSGKTELSHYVGRQRELIKIYLENDLTPS</sequence>
<feature type="signal peptide" evidence="1">
    <location>
        <begin position="1"/>
        <end position="18"/>
    </location>
</feature>
<dbReference type="KEGG" id="lgi:LOTGIDRAFT_157682"/>
<organism evidence="2 3">
    <name type="scientific">Lottia gigantea</name>
    <name type="common">Giant owl limpet</name>
    <dbReference type="NCBI Taxonomy" id="225164"/>
    <lineage>
        <taxon>Eukaryota</taxon>
        <taxon>Metazoa</taxon>
        <taxon>Spiralia</taxon>
        <taxon>Lophotrochozoa</taxon>
        <taxon>Mollusca</taxon>
        <taxon>Gastropoda</taxon>
        <taxon>Patellogastropoda</taxon>
        <taxon>Lottioidea</taxon>
        <taxon>Lottiidae</taxon>
        <taxon>Lottia</taxon>
    </lineage>
</organism>
<dbReference type="Proteomes" id="UP000030746">
    <property type="component" value="Unassembled WGS sequence"/>
</dbReference>
<keyword evidence="1" id="KW-0732">Signal</keyword>
<evidence type="ECO:0000313" key="3">
    <source>
        <dbReference type="Proteomes" id="UP000030746"/>
    </source>
</evidence>
<feature type="chain" id="PRO_5004719900" evidence="1">
    <location>
        <begin position="19"/>
        <end position="108"/>
    </location>
</feature>
<dbReference type="CTD" id="20237466"/>
<dbReference type="RefSeq" id="XP_009048594.1">
    <property type="nucleotide sequence ID" value="XM_009050346.1"/>
</dbReference>
<gene>
    <name evidence="2" type="ORF">LOTGIDRAFT_157682</name>
</gene>
<dbReference type="HOGENOM" id="CLU_2199931_0_0_1"/>